<dbReference type="RefSeq" id="WP_123650780.1">
    <property type="nucleotide sequence ID" value="NZ_RHFN01000005.1"/>
</dbReference>
<organism evidence="1 2">
    <name type="scientific">Kluyvera ascorbata</name>
    <dbReference type="NCBI Taxonomy" id="51288"/>
    <lineage>
        <taxon>Bacteria</taxon>
        <taxon>Pseudomonadati</taxon>
        <taxon>Pseudomonadota</taxon>
        <taxon>Gammaproteobacteria</taxon>
        <taxon>Enterobacterales</taxon>
        <taxon>Enterobacteriaceae</taxon>
        <taxon>Kluyvera</taxon>
    </lineage>
</organism>
<gene>
    <name evidence="1" type="ORF">EB837_06900</name>
</gene>
<reference evidence="1 2" key="1">
    <citation type="submission" date="2018-10" db="EMBL/GenBank/DDBJ databases">
        <title>Horizontal transference of carbapenem resistance between Klebsiella pneumoniae and Kluyvera ascorbata during abdominal infection: a case report.</title>
        <authorList>
            <person name="Raro O.H.F."/>
            <person name="Lima-Morales D."/>
            <person name="Barth A.L."/>
            <person name="Paim T.G.S."/>
            <person name="Mott M.P."/>
            <person name="Riche C.V.W."/>
            <person name="Teixeira U.F."/>
            <person name="Waechter F."/>
            <person name="Dias C.A.G."/>
        </authorList>
    </citation>
    <scope>NUCLEOTIDE SEQUENCE [LARGE SCALE GENOMIC DNA]</scope>
    <source>
        <strain evidence="1 2">OT2</strain>
    </source>
</reference>
<comment type="caution">
    <text evidence="1">The sequence shown here is derived from an EMBL/GenBank/DDBJ whole genome shotgun (WGS) entry which is preliminary data.</text>
</comment>
<dbReference type="OrthoDB" id="6050435at2"/>
<dbReference type="AlphaFoldDB" id="A0A3N2S8K4"/>
<sequence length="195" mass="21185">MSLMSVSQYAKHAGLSRQALYNWEAKQGFPARVDGKIDQLACDAYLARYRSSSDPRTKNAKSKPISAKGVKSMGREPVDMSVTEIKRIIAGDANKAASMLLEEHAQLAAQAVGLFLSKGPNNPPVTFGGYRLSIVETPDHEVGQIIAGGAFGLSASDVIFECRDYTLALMSDEIEETAMRRVTPSLLYALADYNH</sequence>
<protein>
    <submittedName>
        <fullName evidence="1">Uncharacterized protein</fullName>
    </submittedName>
</protein>
<dbReference type="EMBL" id="RHFN01000005">
    <property type="protein sequence ID" value="ROU16035.1"/>
    <property type="molecule type" value="Genomic_DNA"/>
</dbReference>
<evidence type="ECO:0000313" key="1">
    <source>
        <dbReference type="EMBL" id="ROU16035.1"/>
    </source>
</evidence>
<name>A0A3N2S8K4_9ENTR</name>
<accession>A0A3N2S8K4</accession>
<dbReference type="Proteomes" id="UP000268051">
    <property type="component" value="Unassembled WGS sequence"/>
</dbReference>
<proteinExistence type="predicted"/>
<evidence type="ECO:0000313" key="2">
    <source>
        <dbReference type="Proteomes" id="UP000268051"/>
    </source>
</evidence>